<accession>A0AAF0TTE2</accession>
<sequence>MQNVGNHIINEELDYDKDELKIIHYKSFALLNSFQLPAYEEIIASGYNEKGRLCFIHDHGGT</sequence>
<evidence type="ECO:0000313" key="2">
    <source>
        <dbReference type="Proteomes" id="UP001234989"/>
    </source>
</evidence>
<protein>
    <submittedName>
        <fullName evidence="1">Uncharacterized protein</fullName>
    </submittedName>
</protein>
<gene>
    <name evidence="1" type="ORF">MTR67_018880</name>
</gene>
<reference evidence="1" key="1">
    <citation type="submission" date="2023-08" db="EMBL/GenBank/DDBJ databases">
        <title>A de novo genome assembly of Solanum verrucosum Schlechtendal, a Mexican diploid species geographically isolated from the other diploid A-genome species in potato relatives.</title>
        <authorList>
            <person name="Hosaka K."/>
        </authorList>
    </citation>
    <scope>NUCLEOTIDE SEQUENCE</scope>
    <source>
        <tissue evidence="1">Young leaves</tissue>
    </source>
</reference>
<dbReference type="EMBL" id="CP133615">
    <property type="protein sequence ID" value="WMV25495.1"/>
    <property type="molecule type" value="Genomic_DNA"/>
</dbReference>
<evidence type="ECO:0000313" key="1">
    <source>
        <dbReference type="EMBL" id="WMV25495.1"/>
    </source>
</evidence>
<name>A0AAF0TTE2_SOLVR</name>
<keyword evidence="2" id="KW-1185">Reference proteome</keyword>
<proteinExistence type="predicted"/>
<organism evidence="1 2">
    <name type="scientific">Solanum verrucosum</name>
    <dbReference type="NCBI Taxonomy" id="315347"/>
    <lineage>
        <taxon>Eukaryota</taxon>
        <taxon>Viridiplantae</taxon>
        <taxon>Streptophyta</taxon>
        <taxon>Embryophyta</taxon>
        <taxon>Tracheophyta</taxon>
        <taxon>Spermatophyta</taxon>
        <taxon>Magnoliopsida</taxon>
        <taxon>eudicotyledons</taxon>
        <taxon>Gunneridae</taxon>
        <taxon>Pentapetalae</taxon>
        <taxon>asterids</taxon>
        <taxon>lamiids</taxon>
        <taxon>Solanales</taxon>
        <taxon>Solanaceae</taxon>
        <taxon>Solanoideae</taxon>
        <taxon>Solaneae</taxon>
        <taxon>Solanum</taxon>
    </lineage>
</organism>
<dbReference type="AlphaFoldDB" id="A0AAF0TTE2"/>
<dbReference type="Proteomes" id="UP001234989">
    <property type="component" value="Chromosome 4"/>
</dbReference>
<feature type="non-terminal residue" evidence="1">
    <location>
        <position position="62"/>
    </location>
</feature>